<comment type="caution">
    <text evidence="4">The sequence shown here is derived from an EMBL/GenBank/DDBJ whole genome shotgun (WGS) entry which is preliminary data.</text>
</comment>
<reference evidence="4" key="1">
    <citation type="submission" date="2023-03" db="EMBL/GenBank/DDBJ databases">
        <title>Chromosome-scale reference genome and RAD-based genetic map of yellow starthistle (Centaurea solstitialis) reveal putative structural variation and QTLs associated with invader traits.</title>
        <authorList>
            <person name="Reatini B."/>
            <person name="Cang F.A."/>
            <person name="Jiang Q."/>
            <person name="Mckibben M.T.W."/>
            <person name="Barker M.S."/>
            <person name="Rieseberg L.H."/>
            <person name="Dlugosch K.M."/>
        </authorList>
    </citation>
    <scope>NUCLEOTIDE SEQUENCE</scope>
    <source>
        <strain evidence="4">CAN-66</strain>
        <tissue evidence="4">Leaf</tissue>
    </source>
</reference>
<organism evidence="4 5">
    <name type="scientific">Centaurea solstitialis</name>
    <name type="common">yellow star-thistle</name>
    <dbReference type="NCBI Taxonomy" id="347529"/>
    <lineage>
        <taxon>Eukaryota</taxon>
        <taxon>Viridiplantae</taxon>
        <taxon>Streptophyta</taxon>
        <taxon>Embryophyta</taxon>
        <taxon>Tracheophyta</taxon>
        <taxon>Spermatophyta</taxon>
        <taxon>Magnoliopsida</taxon>
        <taxon>eudicotyledons</taxon>
        <taxon>Gunneridae</taxon>
        <taxon>Pentapetalae</taxon>
        <taxon>asterids</taxon>
        <taxon>campanulids</taxon>
        <taxon>Asterales</taxon>
        <taxon>Asteraceae</taxon>
        <taxon>Carduoideae</taxon>
        <taxon>Cardueae</taxon>
        <taxon>Centaureinae</taxon>
        <taxon>Centaurea</taxon>
    </lineage>
</organism>
<name>A0AA38SVM9_9ASTR</name>
<dbReference type="InterPro" id="IPR002048">
    <property type="entry name" value="EF_hand_dom"/>
</dbReference>
<dbReference type="Proteomes" id="UP001172457">
    <property type="component" value="Chromosome 7"/>
</dbReference>
<dbReference type="AlphaFoldDB" id="A0AA38SVM9"/>
<feature type="domain" description="EF-hand" evidence="3">
    <location>
        <begin position="60"/>
        <end position="87"/>
    </location>
</feature>
<feature type="compositionally biased region" description="Polar residues" evidence="2">
    <location>
        <begin position="157"/>
        <end position="205"/>
    </location>
</feature>
<keyword evidence="1" id="KW-0106">Calcium</keyword>
<feature type="region of interest" description="Disordered" evidence="2">
    <location>
        <begin position="157"/>
        <end position="244"/>
    </location>
</feature>
<dbReference type="GO" id="GO:0005509">
    <property type="term" value="F:calcium ion binding"/>
    <property type="evidence" value="ECO:0007669"/>
    <property type="project" value="InterPro"/>
</dbReference>
<dbReference type="CDD" id="cd00051">
    <property type="entry name" value="EFh"/>
    <property type="match status" value="1"/>
</dbReference>
<protein>
    <recommendedName>
        <fullName evidence="3">EF-hand domain-containing protein</fullName>
    </recommendedName>
</protein>
<gene>
    <name evidence="4" type="ORF">OSB04_026563</name>
</gene>
<evidence type="ECO:0000313" key="4">
    <source>
        <dbReference type="EMBL" id="KAJ9540057.1"/>
    </source>
</evidence>
<dbReference type="PROSITE" id="PS50222">
    <property type="entry name" value="EF_HAND_2"/>
    <property type="match status" value="2"/>
</dbReference>
<dbReference type="Pfam" id="PF13499">
    <property type="entry name" value="EF-hand_7"/>
    <property type="match status" value="1"/>
</dbReference>
<evidence type="ECO:0000313" key="5">
    <source>
        <dbReference type="Proteomes" id="UP001172457"/>
    </source>
</evidence>
<accession>A0AA38SVM9</accession>
<dbReference type="EMBL" id="JARYMX010000007">
    <property type="protein sequence ID" value="KAJ9540057.1"/>
    <property type="molecule type" value="Genomic_DNA"/>
</dbReference>
<dbReference type="PROSITE" id="PS00018">
    <property type="entry name" value="EF_HAND_1"/>
    <property type="match status" value="2"/>
</dbReference>
<evidence type="ECO:0000256" key="1">
    <source>
        <dbReference type="ARBA" id="ARBA00022837"/>
    </source>
</evidence>
<dbReference type="InterPro" id="IPR018247">
    <property type="entry name" value="EF_Hand_1_Ca_BS"/>
</dbReference>
<dbReference type="SUPFAM" id="SSF47473">
    <property type="entry name" value="EF-hand"/>
    <property type="match status" value="1"/>
</dbReference>
<evidence type="ECO:0000259" key="3">
    <source>
        <dbReference type="PROSITE" id="PS50222"/>
    </source>
</evidence>
<dbReference type="InterPro" id="IPR011992">
    <property type="entry name" value="EF-hand-dom_pair"/>
</dbReference>
<sequence length="342" mass="38020">MEELMVIAKAYYQASSDHHQQLARDFFGAMDHDGDGKIDQKEFIEFLISEGYAQMTRPSFFKQLDLDGNGTLDFFEVMTLYYILKSGRPFCDKCNMFIPNTYFTCAGCLEEGSGVSLHLCLQCYTAQKCDHAHNGLSRYVDNYSLLDVMLKSNLSTARSRPSSLNTQAWNSPSASDNQHSWSQCPPTAPLQNSHSGNNHAWNQSLAMVPVPNSSPPIPTHHSWSQCPQTAPLQNSHSGNNHTWNQSLAMVPVPNSSPPIPTHHSWSQCPPTAPLQNVAPFVYHHTYIQNNYSYNHTPPHLVQTPPAAANAIVPQRQGWKIAFEALETALYVGAIGSNLCSIL</sequence>
<feature type="compositionally biased region" description="Polar residues" evidence="2">
    <location>
        <begin position="221"/>
        <end position="244"/>
    </location>
</feature>
<evidence type="ECO:0000256" key="2">
    <source>
        <dbReference type="SAM" id="MobiDB-lite"/>
    </source>
</evidence>
<dbReference type="Gene3D" id="1.10.238.10">
    <property type="entry name" value="EF-hand"/>
    <property type="match status" value="1"/>
</dbReference>
<proteinExistence type="predicted"/>
<keyword evidence="5" id="KW-1185">Reference proteome</keyword>
<feature type="domain" description="EF-hand" evidence="3">
    <location>
        <begin position="18"/>
        <end position="53"/>
    </location>
</feature>